<protein>
    <submittedName>
        <fullName evidence="1">Uncharacterized protein</fullName>
    </submittedName>
</protein>
<evidence type="ECO:0000313" key="1">
    <source>
        <dbReference type="EMBL" id="ODQ82224.1"/>
    </source>
</evidence>
<keyword evidence="2" id="KW-1185">Reference proteome</keyword>
<sequence length="53" mass="6252">MNFRAYTPEPKSPSSIPYPFICRSSQARFKALEISRNRSLNFLFNTPRCLVLW</sequence>
<dbReference type="GeneID" id="30145175"/>
<dbReference type="Proteomes" id="UP000094336">
    <property type="component" value="Unassembled WGS sequence"/>
</dbReference>
<name>A0A1E3QXF6_9ASCO</name>
<dbReference type="EMBL" id="KV454426">
    <property type="protein sequence ID" value="ODQ82224.1"/>
    <property type="molecule type" value="Genomic_DNA"/>
</dbReference>
<evidence type="ECO:0000313" key="2">
    <source>
        <dbReference type="Proteomes" id="UP000094336"/>
    </source>
</evidence>
<organism evidence="1 2">
    <name type="scientific">Babjeviella inositovora NRRL Y-12698</name>
    <dbReference type="NCBI Taxonomy" id="984486"/>
    <lineage>
        <taxon>Eukaryota</taxon>
        <taxon>Fungi</taxon>
        <taxon>Dikarya</taxon>
        <taxon>Ascomycota</taxon>
        <taxon>Saccharomycotina</taxon>
        <taxon>Pichiomycetes</taxon>
        <taxon>Serinales incertae sedis</taxon>
        <taxon>Babjeviella</taxon>
    </lineage>
</organism>
<accession>A0A1E3QXF6</accession>
<proteinExistence type="predicted"/>
<reference evidence="2" key="1">
    <citation type="submission" date="2016-05" db="EMBL/GenBank/DDBJ databases">
        <title>Comparative genomics of biotechnologically important yeasts.</title>
        <authorList>
            <consortium name="DOE Joint Genome Institute"/>
            <person name="Riley R."/>
            <person name="Haridas S."/>
            <person name="Wolfe K.H."/>
            <person name="Lopes M.R."/>
            <person name="Hittinger C.T."/>
            <person name="Goker M."/>
            <person name="Salamov A."/>
            <person name="Wisecaver J."/>
            <person name="Long T.M."/>
            <person name="Aerts A.L."/>
            <person name="Barry K."/>
            <person name="Choi C."/>
            <person name="Clum A."/>
            <person name="Coughlan A.Y."/>
            <person name="Deshpande S."/>
            <person name="Douglass A.P."/>
            <person name="Hanson S.J."/>
            <person name="Klenk H.-P."/>
            <person name="Labutti K."/>
            <person name="Lapidus A."/>
            <person name="Lindquist E."/>
            <person name="Lipzen A."/>
            <person name="Meier-Kolthoff J.P."/>
            <person name="Ohm R.A."/>
            <person name="Otillar R.P."/>
            <person name="Pangilinan J."/>
            <person name="Peng Y."/>
            <person name="Rokas A."/>
            <person name="Rosa C.A."/>
            <person name="Scheuner C."/>
            <person name="Sibirny A.A."/>
            <person name="Slot J.C."/>
            <person name="Stielow J.B."/>
            <person name="Sun H."/>
            <person name="Kurtzman C.P."/>
            <person name="Blackwell M."/>
            <person name="Grigoriev I.V."/>
            <person name="Jeffries T.W."/>
        </authorList>
    </citation>
    <scope>NUCLEOTIDE SEQUENCE [LARGE SCALE GENOMIC DNA]</scope>
    <source>
        <strain evidence="2">NRRL Y-12698</strain>
    </source>
</reference>
<dbReference type="AlphaFoldDB" id="A0A1E3QXF6"/>
<dbReference type="RefSeq" id="XP_018987552.1">
    <property type="nucleotide sequence ID" value="XM_019127322.1"/>
</dbReference>
<gene>
    <name evidence="1" type="ORF">BABINDRAFT_158864</name>
</gene>